<evidence type="ECO:0000256" key="2">
    <source>
        <dbReference type="SAM" id="MobiDB-lite"/>
    </source>
</evidence>
<protein>
    <submittedName>
        <fullName evidence="3">Polymer-forming cytoskeletal protein</fullName>
    </submittedName>
</protein>
<organism evidence="3 4">
    <name type="scientific">Shewanella sedimentimangrovi</name>
    <dbReference type="NCBI Taxonomy" id="2814293"/>
    <lineage>
        <taxon>Bacteria</taxon>
        <taxon>Pseudomonadati</taxon>
        <taxon>Pseudomonadota</taxon>
        <taxon>Gammaproteobacteria</taxon>
        <taxon>Alteromonadales</taxon>
        <taxon>Shewanellaceae</taxon>
        <taxon>Shewanella</taxon>
    </lineage>
</organism>
<sequence>MSENGGKNKGVTYISPGTLLDGEIQLDSSALVAGKLKGKIRAAGLLMIETGGEIQGELCCQELRVNGQFNGKLSCNRLVVQAGGLVNAEVACNSMEIVEGGQFIGSRSQGPDPESLPVADTPCPDPTARTGSSAPALKILAGMALVAALGYGVQQDVLGDIGAALSQSEATVTQPQVEAALVAPQPKSQSQAKPSQVEDEPQAETLSQSLVVNAEAQLEPASDETMASDIAFEDQQAMDAANTLLLQMGQADAGQEQSSQLE</sequence>
<reference evidence="3 4" key="1">
    <citation type="submission" date="2021-03" db="EMBL/GenBank/DDBJ databases">
        <title>Novel species identification of genus Shewanella.</title>
        <authorList>
            <person name="Liu G."/>
            <person name="Zhang Q."/>
        </authorList>
    </citation>
    <scope>NUCLEOTIDE SEQUENCE [LARGE SCALE GENOMIC DNA]</scope>
    <source>
        <strain evidence="3 4">FJAT-52962</strain>
    </source>
</reference>
<dbReference type="EMBL" id="CP071502">
    <property type="protein sequence ID" value="QSX36544.1"/>
    <property type="molecule type" value="Genomic_DNA"/>
</dbReference>
<feature type="region of interest" description="Disordered" evidence="2">
    <location>
        <begin position="183"/>
        <end position="203"/>
    </location>
</feature>
<gene>
    <name evidence="3" type="ORF">JYB85_14835</name>
</gene>
<name>A0ABX7QZ71_9GAMM</name>
<dbReference type="PANTHER" id="PTHR35024:SF4">
    <property type="entry name" value="POLYMER-FORMING CYTOSKELETAL PROTEIN"/>
    <property type="match status" value="1"/>
</dbReference>
<evidence type="ECO:0000256" key="1">
    <source>
        <dbReference type="ARBA" id="ARBA00044755"/>
    </source>
</evidence>
<dbReference type="RefSeq" id="WP_207379902.1">
    <property type="nucleotide sequence ID" value="NZ_CP071502.1"/>
</dbReference>
<evidence type="ECO:0000313" key="3">
    <source>
        <dbReference type="EMBL" id="QSX36544.1"/>
    </source>
</evidence>
<dbReference type="Proteomes" id="UP000663207">
    <property type="component" value="Chromosome"/>
</dbReference>
<evidence type="ECO:0000313" key="4">
    <source>
        <dbReference type="Proteomes" id="UP000663207"/>
    </source>
</evidence>
<keyword evidence="4" id="KW-1185">Reference proteome</keyword>
<dbReference type="Pfam" id="PF04519">
    <property type="entry name" value="Bactofilin"/>
    <property type="match status" value="1"/>
</dbReference>
<dbReference type="InterPro" id="IPR007607">
    <property type="entry name" value="BacA/B"/>
</dbReference>
<accession>A0ABX7QZ71</accession>
<comment type="similarity">
    <text evidence="1">Belongs to the bactofilin family.</text>
</comment>
<proteinExistence type="inferred from homology"/>
<feature type="region of interest" description="Disordered" evidence="2">
    <location>
        <begin position="105"/>
        <end position="131"/>
    </location>
</feature>
<feature type="compositionally biased region" description="Low complexity" evidence="2">
    <location>
        <begin position="183"/>
        <end position="195"/>
    </location>
</feature>
<dbReference type="PANTHER" id="PTHR35024">
    <property type="entry name" value="HYPOTHETICAL CYTOSOLIC PROTEIN"/>
    <property type="match status" value="1"/>
</dbReference>